<dbReference type="PATRIC" id="fig|1291052.5.peg.598"/>
<reference evidence="3 4" key="1">
    <citation type="journal article" date="2015" name="Genome Announc.">
        <title>Expanding the biotechnology potential of lactobacilli through comparative genomics of 213 strains and associated genera.</title>
        <authorList>
            <person name="Sun Z."/>
            <person name="Harris H.M."/>
            <person name="McCann A."/>
            <person name="Guo C."/>
            <person name="Argimon S."/>
            <person name="Zhang W."/>
            <person name="Yang X."/>
            <person name="Jeffery I.B."/>
            <person name="Cooney J.C."/>
            <person name="Kagawa T.F."/>
            <person name="Liu W."/>
            <person name="Song Y."/>
            <person name="Salvetti E."/>
            <person name="Wrobel A."/>
            <person name="Rasinkangas P."/>
            <person name="Parkhill J."/>
            <person name="Rea M.C."/>
            <person name="O'Sullivan O."/>
            <person name="Ritari J."/>
            <person name="Douillard F.P."/>
            <person name="Paul Ross R."/>
            <person name="Yang R."/>
            <person name="Briner A.E."/>
            <person name="Felis G.E."/>
            <person name="de Vos W.M."/>
            <person name="Barrangou R."/>
            <person name="Klaenhammer T.R."/>
            <person name="Caufield P.W."/>
            <person name="Cui Y."/>
            <person name="Zhang H."/>
            <person name="O'Toole P.W."/>
        </authorList>
    </citation>
    <scope>NUCLEOTIDE SEQUENCE [LARGE SCALE GENOMIC DNA]</scope>
    <source>
        <strain evidence="3 4">DSM 20505</strain>
    </source>
</reference>
<dbReference type="STRING" id="1291052.FC18_GL000587"/>
<proteinExistence type="predicted"/>
<keyword evidence="3" id="KW-0449">Lipoprotein</keyword>
<dbReference type="CDD" id="cd13440">
    <property type="entry name" value="CamS_repeat_2"/>
    <property type="match status" value="1"/>
</dbReference>
<dbReference type="PROSITE" id="PS51257">
    <property type="entry name" value="PROKAR_LIPOPROTEIN"/>
    <property type="match status" value="1"/>
</dbReference>
<keyword evidence="4" id="KW-1185">Reference proteome</keyword>
<gene>
    <name evidence="3" type="ORF">FC18_GL000587</name>
</gene>
<dbReference type="AlphaFoldDB" id="A0A0R1ZHK2"/>
<dbReference type="Gene3D" id="3.10.570.10">
    <property type="entry name" value="sex pheromone staph- cam373 precursor domain"/>
    <property type="match status" value="1"/>
</dbReference>
<dbReference type="Pfam" id="PF07537">
    <property type="entry name" value="CamS"/>
    <property type="match status" value="1"/>
</dbReference>
<protein>
    <submittedName>
        <fullName evidence="3">Lipoprotein</fullName>
    </submittedName>
</protein>
<dbReference type="OrthoDB" id="9795361at2"/>
<evidence type="ECO:0000313" key="4">
    <source>
        <dbReference type="Proteomes" id="UP000051679"/>
    </source>
</evidence>
<feature type="chain" id="PRO_5038662635" evidence="2">
    <location>
        <begin position="19"/>
        <end position="398"/>
    </location>
</feature>
<dbReference type="Proteomes" id="UP000051679">
    <property type="component" value="Unassembled WGS sequence"/>
</dbReference>
<evidence type="ECO:0000256" key="2">
    <source>
        <dbReference type="SAM" id="SignalP"/>
    </source>
</evidence>
<feature type="signal peptide" evidence="2">
    <location>
        <begin position="1"/>
        <end position="18"/>
    </location>
</feature>
<evidence type="ECO:0000313" key="3">
    <source>
        <dbReference type="EMBL" id="KRM54366.1"/>
    </source>
</evidence>
<evidence type="ECO:0000256" key="1">
    <source>
        <dbReference type="SAM" id="MobiDB-lite"/>
    </source>
</evidence>
<feature type="region of interest" description="Disordered" evidence="1">
    <location>
        <begin position="130"/>
        <end position="155"/>
    </location>
</feature>
<organism evidence="3 4">
    <name type="scientific">Lacticaseibacillus sharpeae JCM 1186 = DSM 20505</name>
    <dbReference type="NCBI Taxonomy" id="1291052"/>
    <lineage>
        <taxon>Bacteria</taxon>
        <taxon>Bacillati</taxon>
        <taxon>Bacillota</taxon>
        <taxon>Bacilli</taxon>
        <taxon>Lactobacillales</taxon>
        <taxon>Lactobacillaceae</taxon>
        <taxon>Lacticaseibacillus</taxon>
    </lineage>
</organism>
<sequence>MNKTLKIALTGAVLLLLAGCGKLNFDNDSGSGSTSTKAGSFTTTGTNDSGTYQGIIQGGKYKTSQARGLTLTQNNQNGNTFNVRSMEDGLQTIAQGQFATDKYYFEEGQLLTTATTENWLARQKGKYSKKNDQDSFADNSLGLNPAKNKYNDSDANKRNPIYLQQILEQDYMVKNGSSFSLGGVAIALGMNSVDYFQKEKYGATYQTNISDSKLTSEGKAMAAKVIQRFRRMKKVGNNTPIIVGIYKQTKQDSLVGGTFVSYVVSKSGTNVSNWKSVDEQNEVLPVVNGNKAINSTVANDFSDFTNQIKSFFPTLAGITSQVHYKNGALAGMNITINTQFYGQTEINSFTQYVSTAASKYLPSGADINISIQSVQGMQAFVARKATEKSYYTHVFSSY</sequence>
<dbReference type="RefSeq" id="WP_056976381.1">
    <property type="nucleotide sequence ID" value="NZ_AYYO01000056.1"/>
</dbReference>
<comment type="caution">
    <text evidence="3">The sequence shown here is derived from an EMBL/GenBank/DDBJ whole genome shotgun (WGS) entry which is preliminary data.</text>
</comment>
<dbReference type="EMBL" id="AYYO01000056">
    <property type="protein sequence ID" value="KRM54366.1"/>
    <property type="molecule type" value="Genomic_DNA"/>
</dbReference>
<accession>A0A0R1ZHK2</accession>
<name>A0A0R1ZHK2_9LACO</name>
<keyword evidence="2" id="KW-0732">Signal</keyword>
<dbReference type="InterPro" id="IPR011426">
    <property type="entry name" value="CamS"/>
</dbReference>
<dbReference type="PIRSF" id="PIRSF012509">
    <property type="entry name" value="CamS"/>
    <property type="match status" value="1"/>
</dbReference>
<dbReference type="CDD" id="cd13441">
    <property type="entry name" value="CamS_repeat_1"/>
    <property type="match status" value="1"/>
</dbReference>